<reference evidence="4 5" key="1">
    <citation type="submission" date="2016-10" db="EMBL/GenBank/DDBJ databases">
        <title>Complete Genome Sequence of Peptococcaceae strain DCMF.</title>
        <authorList>
            <person name="Edwards R.J."/>
            <person name="Holland S.I."/>
            <person name="Deshpande N.P."/>
            <person name="Wong Y.K."/>
            <person name="Ertan H."/>
            <person name="Manefield M."/>
            <person name="Russell T.L."/>
            <person name="Lee M.J."/>
        </authorList>
    </citation>
    <scope>NUCLEOTIDE SEQUENCE [LARGE SCALE GENOMIC DNA]</scope>
    <source>
        <strain evidence="4 5">DCMF</strain>
    </source>
</reference>
<dbReference type="RefSeq" id="WP_148134467.1">
    <property type="nucleotide sequence ID" value="NZ_CP017634.1"/>
</dbReference>
<organism evidence="4 5">
    <name type="scientific">Formimonas warabiya</name>
    <dbReference type="NCBI Taxonomy" id="1761012"/>
    <lineage>
        <taxon>Bacteria</taxon>
        <taxon>Bacillati</taxon>
        <taxon>Bacillota</taxon>
        <taxon>Clostridia</taxon>
        <taxon>Eubacteriales</taxon>
        <taxon>Peptococcaceae</taxon>
        <taxon>Candidatus Formimonas</taxon>
    </lineage>
</organism>
<evidence type="ECO:0000313" key="4">
    <source>
        <dbReference type="EMBL" id="ATW25209.1"/>
    </source>
</evidence>
<keyword evidence="1" id="KW-0677">Repeat</keyword>
<dbReference type="KEGG" id="fwa:DCMF_10915"/>
<proteinExistence type="predicted"/>
<keyword evidence="5" id="KW-1185">Reference proteome</keyword>
<evidence type="ECO:0000256" key="1">
    <source>
        <dbReference type="ARBA" id="ARBA00022737"/>
    </source>
</evidence>
<feature type="domain" description="SLH" evidence="3">
    <location>
        <begin position="218"/>
        <end position="277"/>
    </location>
</feature>
<dbReference type="Proteomes" id="UP000323521">
    <property type="component" value="Chromosome"/>
</dbReference>
<dbReference type="EMBL" id="CP017634">
    <property type="protein sequence ID" value="ATW25209.1"/>
    <property type="molecule type" value="Genomic_DNA"/>
</dbReference>
<accession>A0A3G1KRW4</accession>
<evidence type="ECO:0000313" key="5">
    <source>
        <dbReference type="Proteomes" id="UP000323521"/>
    </source>
</evidence>
<evidence type="ECO:0000256" key="2">
    <source>
        <dbReference type="SAM" id="MobiDB-lite"/>
    </source>
</evidence>
<feature type="region of interest" description="Disordered" evidence="2">
    <location>
        <begin position="57"/>
        <end position="84"/>
    </location>
</feature>
<gene>
    <name evidence="4" type="ORF">DCMF_10915</name>
</gene>
<protein>
    <recommendedName>
        <fullName evidence="3">SLH domain-containing protein</fullName>
    </recommendedName>
</protein>
<dbReference type="Pfam" id="PF00395">
    <property type="entry name" value="SLH"/>
    <property type="match status" value="2"/>
</dbReference>
<sequence>MKRQIGNSLWSLLIVFVLMAVMCLGVPTVFADGGENIAEDQIVNDQEENADIDAIDDENEDVDADEDADVNEDVDEDESVNEDVYEDENEDVDIDEIDIYAEASGWAVEEIKKAAEYNLLSEKVIGNYTNYITKEEFSELAVRLYEELSGKTAELPEVNPFVDTENPEILKANLLGIVTGVTETEFAPNNLVTREQIATMFYRTIQLADPDLIDGQYEVTFEDKEELSVSSLEAVGFMNNKGILTGVGNNEVDPKGNATREQGIVLVKRAFETFKQQ</sequence>
<evidence type="ECO:0000259" key="3">
    <source>
        <dbReference type="PROSITE" id="PS51272"/>
    </source>
</evidence>
<dbReference type="AlphaFoldDB" id="A0A3G1KRW4"/>
<dbReference type="InterPro" id="IPR001119">
    <property type="entry name" value="SLH_dom"/>
</dbReference>
<dbReference type="OrthoDB" id="9808890at2"/>
<dbReference type="PROSITE" id="PS51272">
    <property type="entry name" value="SLH"/>
    <property type="match status" value="2"/>
</dbReference>
<name>A0A3G1KRW4_FORW1</name>
<feature type="domain" description="SLH" evidence="3">
    <location>
        <begin position="152"/>
        <end position="215"/>
    </location>
</feature>